<dbReference type="RefSeq" id="WP_249773857.1">
    <property type="nucleotide sequence ID" value="NZ_CP097332.1"/>
</dbReference>
<proteinExistence type="predicted"/>
<dbReference type="InterPro" id="IPR021903">
    <property type="entry name" value="DUF3515"/>
</dbReference>
<dbReference type="EMBL" id="CP097332">
    <property type="protein sequence ID" value="UQX89961.1"/>
    <property type="molecule type" value="Genomic_DNA"/>
</dbReference>
<name>A0ABY4R4G0_9ACTN</name>
<dbReference type="Pfam" id="PF12028">
    <property type="entry name" value="DUF3515"/>
    <property type="match status" value="1"/>
</dbReference>
<accession>A0ABY4R4G0</accession>
<evidence type="ECO:0000313" key="1">
    <source>
        <dbReference type="EMBL" id="UQX89961.1"/>
    </source>
</evidence>
<gene>
    <name evidence="1" type="ORF">M6D93_08140</name>
</gene>
<organism evidence="1 2">
    <name type="scientific">Jatrophihabitans telluris</name>
    <dbReference type="NCBI Taxonomy" id="2038343"/>
    <lineage>
        <taxon>Bacteria</taxon>
        <taxon>Bacillati</taxon>
        <taxon>Actinomycetota</taxon>
        <taxon>Actinomycetes</taxon>
        <taxon>Jatrophihabitantales</taxon>
        <taxon>Jatrophihabitantaceae</taxon>
        <taxon>Jatrophihabitans</taxon>
    </lineage>
</organism>
<evidence type="ECO:0000313" key="2">
    <source>
        <dbReference type="Proteomes" id="UP001056336"/>
    </source>
</evidence>
<sequence length="170" mass="17334">MLAFVFTAGKGGKPSTPGQAGNPAAAVTVAAPPSPNAATAKACLSVFEKLPVQLGGLNPRKTATDSSYVAAWGNPAIVFRCGVSRPAVFGTGQAAQLIDVNGIIWQPEPQKDQVIFTAVDRSVYLEVTVPSSQTQPLSDLSTAVAALPQRCTAADASGRPTTTKLPICGG</sequence>
<protein>
    <submittedName>
        <fullName evidence="1">DUF3515 domain-containing protein</fullName>
    </submittedName>
</protein>
<reference evidence="1" key="1">
    <citation type="journal article" date="2018" name="Int. J. Syst. Evol. Microbiol.">
        <title>Jatrophihabitans telluris sp. nov., isolated from sediment soil of lava forest wetlands and the emended description of the genus Jatrophihabitans.</title>
        <authorList>
            <person name="Lee K.C."/>
            <person name="Suh M.K."/>
            <person name="Eom M.K."/>
            <person name="Kim K.K."/>
            <person name="Kim J.S."/>
            <person name="Kim D.S."/>
            <person name="Ko S.H."/>
            <person name="Shin Y.K."/>
            <person name="Lee J.S."/>
        </authorList>
    </citation>
    <scope>NUCLEOTIDE SEQUENCE</scope>
    <source>
        <strain evidence="1">N237</strain>
    </source>
</reference>
<reference evidence="1" key="2">
    <citation type="submission" date="2022-05" db="EMBL/GenBank/DDBJ databases">
        <authorList>
            <person name="Kim J.-S."/>
            <person name="Lee K."/>
            <person name="Suh M."/>
            <person name="Eom M."/>
            <person name="Kim J.-S."/>
            <person name="Kim D.-S."/>
            <person name="Ko S.-H."/>
            <person name="Shin Y."/>
            <person name="Lee J.-S."/>
        </authorList>
    </citation>
    <scope>NUCLEOTIDE SEQUENCE</scope>
    <source>
        <strain evidence="1">N237</strain>
    </source>
</reference>
<keyword evidence="2" id="KW-1185">Reference proteome</keyword>
<dbReference type="Proteomes" id="UP001056336">
    <property type="component" value="Chromosome"/>
</dbReference>